<dbReference type="GO" id="GO:0004816">
    <property type="term" value="F:asparagine-tRNA ligase activity"/>
    <property type="evidence" value="ECO:0007669"/>
    <property type="project" value="UniProtKB-EC"/>
</dbReference>
<evidence type="ECO:0000313" key="10">
    <source>
        <dbReference type="EMBL" id="MDO8168056.1"/>
    </source>
</evidence>
<organism evidence="10 11">
    <name type="scientific">Candidatus Phytoplasma melaleucae</name>
    <dbReference type="NCBI Taxonomy" id="2982630"/>
    <lineage>
        <taxon>Bacteria</taxon>
        <taxon>Bacillati</taxon>
        <taxon>Mycoplasmatota</taxon>
        <taxon>Mollicutes</taxon>
        <taxon>Acholeplasmatales</taxon>
        <taxon>Acholeplasmataceae</taxon>
        <taxon>Candidatus Phytoplasma</taxon>
    </lineage>
</organism>
<dbReference type="SUPFAM" id="SSF50249">
    <property type="entry name" value="Nucleic acid-binding proteins"/>
    <property type="match status" value="1"/>
</dbReference>
<evidence type="ECO:0000256" key="4">
    <source>
        <dbReference type="ARBA" id="ARBA00022741"/>
    </source>
</evidence>
<comment type="caution">
    <text evidence="10">The sequence shown here is derived from an EMBL/GenBank/DDBJ whole genome shotgun (WGS) entry which is preliminary data.</text>
</comment>
<evidence type="ECO:0000256" key="1">
    <source>
        <dbReference type="ARBA" id="ARBA00008226"/>
    </source>
</evidence>
<dbReference type="PANTHER" id="PTHR22594:SF34">
    <property type="entry name" value="ASPARAGINE--TRNA LIGASE, MITOCHONDRIAL-RELATED"/>
    <property type="match status" value="1"/>
</dbReference>
<dbReference type="RefSeq" id="WP_304515260.1">
    <property type="nucleotide sequence ID" value="NZ_JAOSID010000003.1"/>
</dbReference>
<dbReference type="NCBIfam" id="TIGR00457">
    <property type="entry name" value="asnS"/>
    <property type="match status" value="1"/>
</dbReference>
<reference evidence="10 11" key="1">
    <citation type="journal article" date="2023" name="Int. J. Syst. Evol. Microbiol.">
        <title>The observation of taxonomic boundaries for the 16SrII and 16SrXXV phytoplasmas using genome-based delimitation.</title>
        <authorList>
            <person name="Rodrigues Jardim B."/>
            <person name="Tran-Nguyen L.T.T."/>
            <person name="Gambley C."/>
            <person name="Al-Sadi A.M."/>
            <person name="Al-Subhi A.M."/>
            <person name="Foissac X."/>
            <person name="Salar P."/>
            <person name="Cai H."/>
            <person name="Yang J.Y."/>
            <person name="Davis R."/>
            <person name="Jones L."/>
            <person name="Rodoni B."/>
            <person name="Constable F.E."/>
        </authorList>
    </citation>
    <scope>NUCLEOTIDE SEQUENCE [LARGE SCALE GENOMIC DNA]</scope>
    <source>
        <strain evidence="10">BAWM-155c</strain>
    </source>
</reference>
<dbReference type="InterPro" id="IPR002312">
    <property type="entry name" value="Asp/Asn-tRNA-synth_IIb"/>
</dbReference>
<dbReference type="PRINTS" id="PR01042">
    <property type="entry name" value="TRNASYNTHASP"/>
</dbReference>
<keyword evidence="7 8" id="KW-0030">Aminoacyl-tRNA synthetase</keyword>
<name>A0ABT9DFD8_9MOLU</name>
<comment type="subunit">
    <text evidence="2 8">Homodimer.</text>
</comment>
<accession>A0ABT9DFD8</accession>
<evidence type="ECO:0000256" key="2">
    <source>
        <dbReference type="ARBA" id="ARBA00011738"/>
    </source>
</evidence>
<evidence type="ECO:0000256" key="3">
    <source>
        <dbReference type="ARBA" id="ARBA00022598"/>
    </source>
</evidence>
<keyword evidence="3 8" id="KW-0436">Ligase</keyword>
<keyword evidence="4 8" id="KW-0547">Nucleotide-binding</keyword>
<dbReference type="Pfam" id="PF00152">
    <property type="entry name" value="tRNA-synt_2"/>
    <property type="match status" value="1"/>
</dbReference>
<dbReference type="PROSITE" id="PS50862">
    <property type="entry name" value="AA_TRNA_LIGASE_II"/>
    <property type="match status" value="1"/>
</dbReference>
<keyword evidence="11" id="KW-1185">Reference proteome</keyword>
<dbReference type="EC" id="6.1.1.22" evidence="8"/>
<keyword evidence="5 8" id="KW-0067">ATP-binding</keyword>
<dbReference type="InterPro" id="IPR004365">
    <property type="entry name" value="NA-bd_OB_tRNA"/>
</dbReference>
<dbReference type="Proteomes" id="UP001172036">
    <property type="component" value="Unassembled WGS sequence"/>
</dbReference>
<dbReference type="InterPro" id="IPR004522">
    <property type="entry name" value="Asn-tRNA-ligase"/>
</dbReference>
<evidence type="ECO:0000259" key="9">
    <source>
        <dbReference type="PROSITE" id="PS50862"/>
    </source>
</evidence>
<evidence type="ECO:0000256" key="7">
    <source>
        <dbReference type="ARBA" id="ARBA00023146"/>
    </source>
</evidence>
<evidence type="ECO:0000256" key="6">
    <source>
        <dbReference type="ARBA" id="ARBA00022917"/>
    </source>
</evidence>
<feature type="domain" description="Aminoacyl-transfer RNA synthetases class-II family profile" evidence="9">
    <location>
        <begin position="138"/>
        <end position="459"/>
    </location>
</feature>
<sequence length="467" mass="54240">MLFIKDIKTIHTCYQLYLQKRISINGWIKNCRFQKNFFFIDLNDGTFVENLQVICKENVNTNFSQIKADLKIGASLKIEGDFVKTLNKKTPFELVVSKITVLGKSSLQYPIQPKKHSKSFLRKVAHLRLRTNLFGVIFRIRNTVTCAIHDFFQKEGFINIHTPILTANDGEGTGALFQVTTLNLDQIAKNKNEKINYKQDFFGKPTFLTVTGQLEAEAFATAFNKVYTFSPTFRAEKSNTQRHISEFWMIEPEMAFCDLKQNIKLAQKMIKYIIHFCLKSNFKDFEFLDNNITTGLIKRLESVVDLKEFPQIKYREAIDILTKNQNSFKQKPFYGDDLSTEHEKYLTDVIFKKPVFVIDWPKKIKAFYMKNNPDNETVAAMDLLVPGIGELIGGSQREDQLEVLKNKIQEFKIPLNNLEWYLDLRRFGSCVHSGFGLGLERLLLYLTGLENIRDVIAFPRNYRDISF</sequence>
<dbReference type="CDD" id="cd04318">
    <property type="entry name" value="EcAsnRS_like_N"/>
    <property type="match status" value="1"/>
</dbReference>
<comment type="catalytic activity">
    <reaction evidence="8">
        <text>tRNA(Asn) + L-asparagine + ATP = L-asparaginyl-tRNA(Asn) + AMP + diphosphate + H(+)</text>
        <dbReference type="Rhea" id="RHEA:11180"/>
        <dbReference type="Rhea" id="RHEA-COMP:9659"/>
        <dbReference type="Rhea" id="RHEA-COMP:9674"/>
        <dbReference type="ChEBI" id="CHEBI:15378"/>
        <dbReference type="ChEBI" id="CHEBI:30616"/>
        <dbReference type="ChEBI" id="CHEBI:33019"/>
        <dbReference type="ChEBI" id="CHEBI:58048"/>
        <dbReference type="ChEBI" id="CHEBI:78442"/>
        <dbReference type="ChEBI" id="CHEBI:78515"/>
        <dbReference type="ChEBI" id="CHEBI:456215"/>
        <dbReference type="EC" id="6.1.1.22"/>
    </reaction>
</comment>
<dbReference type="Gene3D" id="3.30.930.10">
    <property type="entry name" value="Bira Bifunctional Protein, Domain 2"/>
    <property type="match status" value="1"/>
</dbReference>
<keyword evidence="6 8" id="KW-0648">Protein biosynthesis</keyword>
<evidence type="ECO:0000256" key="5">
    <source>
        <dbReference type="ARBA" id="ARBA00022840"/>
    </source>
</evidence>
<dbReference type="InterPro" id="IPR045864">
    <property type="entry name" value="aa-tRNA-synth_II/BPL/LPL"/>
</dbReference>
<dbReference type="InterPro" id="IPR012340">
    <property type="entry name" value="NA-bd_OB-fold"/>
</dbReference>
<dbReference type="SUPFAM" id="SSF55681">
    <property type="entry name" value="Class II aaRS and biotin synthetases"/>
    <property type="match status" value="1"/>
</dbReference>
<comment type="subcellular location">
    <subcellularLocation>
        <location evidence="8">Cytoplasm</location>
    </subcellularLocation>
</comment>
<dbReference type="PANTHER" id="PTHR22594">
    <property type="entry name" value="ASPARTYL/LYSYL-TRNA SYNTHETASE"/>
    <property type="match status" value="1"/>
</dbReference>
<dbReference type="EMBL" id="JAOSID010000003">
    <property type="protein sequence ID" value="MDO8168056.1"/>
    <property type="molecule type" value="Genomic_DNA"/>
</dbReference>
<proteinExistence type="inferred from homology"/>
<dbReference type="Gene3D" id="2.40.50.140">
    <property type="entry name" value="Nucleic acid-binding proteins"/>
    <property type="match status" value="1"/>
</dbReference>
<dbReference type="InterPro" id="IPR006195">
    <property type="entry name" value="aa-tRNA-synth_II"/>
</dbReference>
<dbReference type="InterPro" id="IPR004364">
    <property type="entry name" value="Aa-tRNA-synt_II"/>
</dbReference>
<comment type="similarity">
    <text evidence="1 8">Belongs to the class-II aminoacyl-tRNA synthetase family.</text>
</comment>
<gene>
    <name evidence="8 10" type="primary">asnS</name>
    <name evidence="10" type="ORF">OC680_00975</name>
</gene>
<dbReference type="HAMAP" id="MF_00534">
    <property type="entry name" value="Asn_tRNA_synth"/>
    <property type="match status" value="1"/>
</dbReference>
<protein>
    <recommendedName>
        <fullName evidence="8">Asparagine--tRNA ligase</fullName>
        <ecNumber evidence="8">6.1.1.22</ecNumber>
    </recommendedName>
    <alternativeName>
        <fullName evidence="8">Asparaginyl-tRNA synthetase</fullName>
        <shortName evidence="8">AsnRS</shortName>
    </alternativeName>
</protein>
<dbReference type="NCBIfam" id="NF003037">
    <property type="entry name" value="PRK03932.1"/>
    <property type="match status" value="1"/>
</dbReference>
<keyword evidence="8" id="KW-0963">Cytoplasm</keyword>
<evidence type="ECO:0000256" key="8">
    <source>
        <dbReference type="HAMAP-Rule" id="MF_00534"/>
    </source>
</evidence>
<evidence type="ECO:0000313" key="11">
    <source>
        <dbReference type="Proteomes" id="UP001172036"/>
    </source>
</evidence>
<dbReference type="Pfam" id="PF01336">
    <property type="entry name" value="tRNA_anti-codon"/>
    <property type="match status" value="1"/>
</dbReference>